<keyword evidence="3" id="KW-1185">Reference proteome</keyword>
<accession>A0ABN9WSP8</accession>
<feature type="non-terminal residue" evidence="2">
    <location>
        <position position="186"/>
    </location>
</feature>
<dbReference type="EMBL" id="CAUYUJ010019265">
    <property type="protein sequence ID" value="CAK0889766.1"/>
    <property type="molecule type" value="Genomic_DNA"/>
</dbReference>
<feature type="region of interest" description="Disordered" evidence="1">
    <location>
        <begin position="133"/>
        <end position="174"/>
    </location>
</feature>
<name>A0ABN9WSP8_9DINO</name>
<evidence type="ECO:0000256" key="1">
    <source>
        <dbReference type="SAM" id="MobiDB-lite"/>
    </source>
</evidence>
<reference evidence="2" key="1">
    <citation type="submission" date="2023-10" db="EMBL/GenBank/DDBJ databases">
        <authorList>
            <person name="Chen Y."/>
            <person name="Shah S."/>
            <person name="Dougan E. K."/>
            <person name="Thang M."/>
            <person name="Chan C."/>
        </authorList>
    </citation>
    <scope>NUCLEOTIDE SEQUENCE [LARGE SCALE GENOMIC DNA]</scope>
</reference>
<proteinExistence type="predicted"/>
<evidence type="ECO:0000313" key="3">
    <source>
        <dbReference type="Proteomes" id="UP001189429"/>
    </source>
</evidence>
<comment type="caution">
    <text evidence="2">The sequence shown here is derived from an EMBL/GenBank/DDBJ whole genome shotgun (WGS) entry which is preliminary data.</text>
</comment>
<gene>
    <name evidence="2" type="ORF">PCOR1329_LOCUS70223</name>
</gene>
<sequence length="186" mass="20906">MGVFRTATKNLRNYEAELSWSARLIQQNWRRRGQLRVDVPRHSCSEQPVSANAMRSKEFSAPAHFGEACLWVPVHEWDTTVHKFTYSAKCETQVEVVYLKRRVVKEIMDIYSPWLEDRFEVFRKGVVRSLAATEASGRRGSTTAEEPGSSEGEDECADSTDDPPPATAGKEATQNAVVGAANRLRC</sequence>
<protein>
    <submittedName>
        <fullName evidence="2">Uncharacterized protein</fullName>
    </submittedName>
</protein>
<dbReference type="Proteomes" id="UP001189429">
    <property type="component" value="Unassembled WGS sequence"/>
</dbReference>
<organism evidence="2 3">
    <name type="scientific">Prorocentrum cordatum</name>
    <dbReference type="NCBI Taxonomy" id="2364126"/>
    <lineage>
        <taxon>Eukaryota</taxon>
        <taxon>Sar</taxon>
        <taxon>Alveolata</taxon>
        <taxon>Dinophyceae</taxon>
        <taxon>Prorocentrales</taxon>
        <taxon>Prorocentraceae</taxon>
        <taxon>Prorocentrum</taxon>
    </lineage>
</organism>
<feature type="compositionally biased region" description="Acidic residues" evidence="1">
    <location>
        <begin position="151"/>
        <end position="161"/>
    </location>
</feature>
<evidence type="ECO:0000313" key="2">
    <source>
        <dbReference type="EMBL" id="CAK0889766.1"/>
    </source>
</evidence>